<evidence type="ECO:0000313" key="4">
    <source>
        <dbReference type="Proteomes" id="UP001595926"/>
    </source>
</evidence>
<dbReference type="InterPro" id="IPR053202">
    <property type="entry name" value="EGF_Rcpt_Signaling_Reg"/>
</dbReference>
<dbReference type="Proteomes" id="UP001595926">
    <property type="component" value="Unassembled WGS sequence"/>
</dbReference>
<protein>
    <submittedName>
        <fullName evidence="3">FkbM family methyltransferase</fullName>
    </submittedName>
</protein>
<reference evidence="4" key="1">
    <citation type="journal article" date="2019" name="Int. J. Syst. Evol. Microbiol.">
        <title>The Global Catalogue of Microorganisms (GCM) 10K type strain sequencing project: providing services to taxonomists for standard genome sequencing and annotation.</title>
        <authorList>
            <consortium name="The Broad Institute Genomics Platform"/>
            <consortium name="The Broad Institute Genome Sequencing Center for Infectious Disease"/>
            <person name="Wu L."/>
            <person name="Ma J."/>
        </authorList>
    </citation>
    <scope>NUCLEOTIDE SEQUENCE [LARGE SCALE GENOMIC DNA]</scope>
    <source>
        <strain evidence="4">CGMCC 1.13718</strain>
    </source>
</reference>
<keyword evidence="4" id="KW-1185">Reference proteome</keyword>
<gene>
    <name evidence="3" type="ORF">ACFPDQ_06280</name>
</gene>
<name>A0ABV9TDE8_9GAMM</name>
<dbReference type="InterPro" id="IPR006342">
    <property type="entry name" value="FkbM_mtfrase"/>
</dbReference>
<feature type="region of interest" description="Disordered" evidence="1">
    <location>
        <begin position="237"/>
        <end position="256"/>
    </location>
</feature>
<dbReference type="PANTHER" id="PTHR34009:SF2">
    <property type="entry name" value="PROTEIN STAR"/>
    <property type="match status" value="1"/>
</dbReference>
<evidence type="ECO:0000256" key="1">
    <source>
        <dbReference type="SAM" id="MobiDB-lite"/>
    </source>
</evidence>
<dbReference type="Pfam" id="PF05050">
    <property type="entry name" value="Methyltransf_21"/>
    <property type="match status" value="1"/>
</dbReference>
<feature type="domain" description="Methyltransferase FkbM" evidence="2">
    <location>
        <begin position="27"/>
        <end position="190"/>
    </location>
</feature>
<accession>A0ABV9TDE8</accession>
<dbReference type="GO" id="GO:0032259">
    <property type="term" value="P:methylation"/>
    <property type="evidence" value="ECO:0007669"/>
    <property type="project" value="UniProtKB-KW"/>
</dbReference>
<dbReference type="PANTHER" id="PTHR34009">
    <property type="entry name" value="PROTEIN STAR"/>
    <property type="match status" value="1"/>
</dbReference>
<keyword evidence="3" id="KW-0489">Methyltransferase</keyword>
<dbReference type="EMBL" id="JBHSJH010000002">
    <property type="protein sequence ID" value="MFC4892653.1"/>
    <property type="molecule type" value="Genomic_DNA"/>
</dbReference>
<dbReference type="RefSeq" id="WP_119330016.1">
    <property type="nucleotide sequence ID" value="NZ_JBHSJH010000002.1"/>
</dbReference>
<comment type="caution">
    <text evidence="3">The sequence shown here is derived from an EMBL/GenBank/DDBJ whole genome shotgun (WGS) entry which is preliminary data.</text>
</comment>
<sequence length="400" mass="46931">MISYAQNFEDVILWRVLKHIENGFYIDIGAWSPDVDSVTKWFYDQGWHGINIEPNPDFYNKYISSRPNDKNIKKAVSSEKGVMDMFFCDNPGLSSLDESVVKQHERLGFGSQKEEVEVTTLNDIFQKYVKVDSSVHFLKIDVEGFEKNVIKGNDWEKNRPWVLVVEATLPMSQEENYIEWEPILLNVGYLLAYADGLNRYYVAKEHGELLEKFKYPPNVFDNFKLFSQLNAEQRADQAERRADQAERRADQAEQRTERADQIVEGMNSLVNALNCELQSIYNSISWKITKPIRIAKRMAKRFWLGFVAWITFKRGSRPRRVILRLLWALKIYIDKSPYLRTKIVNLLNRCPKVKNRLRIIESNISDYYTSSSSEQDNYLGLRAKEIYIKLKAEIDNFRES</sequence>
<dbReference type="NCBIfam" id="TIGR01444">
    <property type="entry name" value="fkbM_fam"/>
    <property type="match status" value="1"/>
</dbReference>
<keyword evidence="3" id="KW-0808">Transferase</keyword>
<dbReference type="SUPFAM" id="SSF53335">
    <property type="entry name" value="S-adenosyl-L-methionine-dependent methyltransferases"/>
    <property type="match status" value="1"/>
</dbReference>
<dbReference type="InterPro" id="IPR029063">
    <property type="entry name" value="SAM-dependent_MTases_sf"/>
</dbReference>
<organism evidence="3 4">
    <name type="scientific">Pseudofrancisella aestuarii</name>
    <dbReference type="NCBI Taxonomy" id="2670347"/>
    <lineage>
        <taxon>Bacteria</taxon>
        <taxon>Pseudomonadati</taxon>
        <taxon>Pseudomonadota</taxon>
        <taxon>Gammaproteobacteria</taxon>
        <taxon>Thiotrichales</taxon>
        <taxon>Francisellaceae</taxon>
        <taxon>Pseudofrancisella</taxon>
    </lineage>
</organism>
<evidence type="ECO:0000259" key="2">
    <source>
        <dbReference type="Pfam" id="PF05050"/>
    </source>
</evidence>
<dbReference type="GO" id="GO:0008168">
    <property type="term" value="F:methyltransferase activity"/>
    <property type="evidence" value="ECO:0007669"/>
    <property type="project" value="UniProtKB-KW"/>
</dbReference>
<proteinExistence type="predicted"/>
<evidence type="ECO:0000313" key="3">
    <source>
        <dbReference type="EMBL" id="MFC4892653.1"/>
    </source>
</evidence>
<dbReference type="Gene3D" id="3.40.50.150">
    <property type="entry name" value="Vaccinia Virus protein VP39"/>
    <property type="match status" value="1"/>
</dbReference>